<keyword evidence="3" id="KW-1185">Reference proteome</keyword>
<accession>A0A6A3D3K7</accession>
<sequence>MSSVRAKSFKSDLKQSSHFRLGRPLLLVPSTVIDSTLLTASDDCRLWTCPNHRSLPSLNFSDTGTTPKDILIAEFATLVLLDVHDEVEKMVRKEGRSFTFFHTREEFKKTAEAHYEQTWWVHEGCQPTFHEFLESAMIAAGGNVIMAQEATEALKEMIEAASKDLNQGCLRPTPIPRQIFNRSLNYRRLCETFYMNDDGYGKPETCIKDVITKMLIHPIPLLTTLIS</sequence>
<dbReference type="Gene3D" id="1.10.600.10">
    <property type="entry name" value="Farnesyl Diphosphate Synthase"/>
    <property type="match status" value="2"/>
</dbReference>
<dbReference type="GO" id="GO:0010333">
    <property type="term" value="F:terpene synthase activity"/>
    <property type="evidence" value="ECO:0007669"/>
    <property type="project" value="InterPro"/>
</dbReference>
<feature type="domain" description="Terpene synthase metal-binding" evidence="1">
    <location>
        <begin position="78"/>
        <end position="147"/>
    </location>
</feature>
<proteinExistence type="predicted"/>
<evidence type="ECO:0000313" key="3">
    <source>
        <dbReference type="Proteomes" id="UP000436088"/>
    </source>
</evidence>
<organism evidence="2 3">
    <name type="scientific">Hibiscus syriacus</name>
    <name type="common">Rose of Sharon</name>
    <dbReference type="NCBI Taxonomy" id="106335"/>
    <lineage>
        <taxon>Eukaryota</taxon>
        <taxon>Viridiplantae</taxon>
        <taxon>Streptophyta</taxon>
        <taxon>Embryophyta</taxon>
        <taxon>Tracheophyta</taxon>
        <taxon>Spermatophyta</taxon>
        <taxon>Magnoliopsida</taxon>
        <taxon>eudicotyledons</taxon>
        <taxon>Gunneridae</taxon>
        <taxon>Pentapetalae</taxon>
        <taxon>rosids</taxon>
        <taxon>malvids</taxon>
        <taxon>Malvales</taxon>
        <taxon>Malvaceae</taxon>
        <taxon>Malvoideae</taxon>
        <taxon>Hibiscus</taxon>
    </lineage>
</organism>
<comment type="caution">
    <text evidence="2">The sequence shown here is derived from an EMBL/GenBank/DDBJ whole genome shotgun (WGS) entry which is preliminary data.</text>
</comment>
<dbReference type="InterPro" id="IPR005630">
    <property type="entry name" value="Terpene_synthase_metal-bd"/>
</dbReference>
<name>A0A6A3D3K7_HIBSY</name>
<gene>
    <name evidence="2" type="ORF">F3Y22_tig00000916pilonHSYRG00062</name>
</gene>
<dbReference type="Pfam" id="PF03936">
    <property type="entry name" value="Terpene_synth_C"/>
    <property type="match status" value="1"/>
</dbReference>
<dbReference type="AlphaFoldDB" id="A0A6A3D3K7"/>
<dbReference type="SUPFAM" id="SSF48576">
    <property type="entry name" value="Terpenoid synthases"/>
    <property type="match status" value="1"/>
</dbReference>
<dbReference type="EMBL" id="VEPZ02000082">
    <property type="protein sequence ID" value="KAE8733849.1"/>
    <property type="molecule type" value="Genomic_DNA"/>
</dbReference>
<dbReference type="InterPro" id="IPR008949">
    <property type="entry name" value="Isoprenoid_synthase_dom_sf"/>
</dbReference>
<dbReference type="Proteomes" id="UP000436088">
    <property type="component" value="Unassembled WGS sequence"/>
</dbReference>
<reference evidence="2" key="1">
    <citation type="submission" date="2019-09" db="EMBL/GenBank/DDBJ databases">
        <title>Draft genome information of white flower Hibiscus syriacus.</title>
        <authorList>
            <person name="Kim Y.-M."/>
        </authorList>
    </citation>
    <scope>NUCLEOTIDE SEQUENCE [LARGE SCALE GENOMIC DNA]</scope>
    <source>
        <strain evidence="2">YM2019G1</strain>
    </source>
</reference>
<protein>
    <recommendedName>
        <fullName evidence="1">Terpene synthase metal-binding domain-containing protein</fullName>
    </recommendedName>
</protein>
<evidence type="ECO:0000259" key="1">
    <source>
        <dbReference type="Pfam" id="PF03936"/>
    </source>
</evidence>
<dbReference type="GO" id="GO:0000287">
    <property type="term" value="F:magnesium ion binding"/>
    <property type="evidence" value="ECO:0007669"/>
    <property type="project" value="InterPro"/>
</dbReference>
<evidence type="ECO:0000313" key="2">
    <source>
        <dbReference type="EMBL" id="KAE8733849.1"/>
    </source>
</evidence>